<dbReference type="OrthoDB" id="4225201at2759"/>
<feature type="region of interest" description="Disordered" evidence="1">
    <location>
        <begin position="115"/>
        <end position="152"/>
    </location>
</feature>
<proteinExistence type="predicted"/>
<feature type="compositionally biased region" description="Polar residues" evidence="1">
    <location>
        <begin position="132"/>
        <end position="143"/>
    </location>
</feature>
<reference evidence="2 3" key="1">
    <citation type="submission" date="2016-10" db="EMBL/GenBank/DDBJ databases">
        <title>Draft genome sequence of Coniochaeta ligniaria NRRL30616, a lignocellulolytic fungus for bioabatement of inhibitors in plant biomass hydrolysates.</title>
        <authorList>
            <consortium name="DOE Joint Genome Institute"/>
            <person name="Jimenez D.J."/>
            <person name="Hector R.E."/>
            <person name="Riley R."/>
            <person name="Sun H."/>
            <person name="Grigoriev I.V."/>
            <person name="Van Elsas J.D."/>
            <person name="Nichols N.N."/>
        </authorList>
    </citation>
    <scope>NUCLEOTIDE SEQUENCE [LARGE SCALE GENOMIC DNA]</scope>
    <source>
        <strain evidence="2 3">NRRL 30616</strain>
    </source>
</reference>
<accession>A0A1J7IZ30</accession>
<evidence type="ECO:0000313" key="2">
    <source>
        <dbReference type="EMBL" id="OIW32533.1"/>
    </source>
</evidence>
<dbReference type="Proteomes" id="UP000182658">
    <property type="component" value="Unassembled WGS sequence"/>
</dbReference>
<evidence type="ECO:0000313" key="3">
    <source>
        <dbReference type="Proteomes" id="UP000182658"/>
    </source>
</evidence>
<keyword evidence="3" id="KW-1185">Reference proteome</keyword>
<dbReference type="STRING" id="1408157.A0A1J7IZ30"/>
<name>A0A1J7IZ30_9PEZI</name>
<dbReference type="EMBL" id="KV875095">
    <property type="protein sequence ID" value="OIW32533.1"/>
    <property type="molecule type" value="Genomic_DNA"/>
</dbReference>
<feature type="compositionally biased region" description="Basic and acidic residues" evidence="1">
    <location>
        <begin position="39"/>
        <end position="48"/>
    </location>
</feature>
<protein>
    <submittedName>
        <fullName evidence="2">Uncharacterized protein</fullName>
    </submittedName>
</protein>
<sequence length="152" mass="17119">MARRQERHRRRAERRQFVRRLLFGPWLPRHTSSDEEEKEAMLQHHEEETSMEEELASCRRAADVVGDIVAAEEGRGLLAAQDRTVAVAGHVEMSVVPQSGFAPYMEDEEEELLPAYDERSDSSVADGLRYTPGSSAYTPSSVGSDELGDRKD</sequence>
<gene>
    <name evidence="2" type="ORF">CONLIGDRAFT_678923</name>
</gene>
<evidence type="ECO:0000256" key="1">
    <source>
        <dbReference type="SAM" id="MobiDB-lite"/>
    </source>
</evidence>
<dbReference type="AlphaFoldDB" id="A0A1J7IZ30"/>
<dbReference type="InParanoid" id="A0A1J7IZ30"/>
<organism evidence="2 3">
    <name type="scientific">Coniochaeta ligniaria NRRL 30616</name>
    <dbReference type="NCBI Taxonomy" id="1408157"/>
    <lineage>
        <taxon>Eukaryota</taxon>
        <taxon>Fungi</taxon>
        <taxon>Dikarya</taxon>
        <taxon>Ascomycota</taxon>
        <taxon>Pezizomycotina</taxon>
        <taxon>Sordariomycetes</taxon>
        <taxon>Sordariomycetidae</taxon>
        <taxon>Coniochaetales</taxon>
        <taxon>Coniochaetaceae</taxon>
        <taxon>Coniochaeta</taxon>
    </lineage>
</organism>
<feature type="region of interest" description="Disordered" evidence="1">
    <location>
        <begin position="27"/>
        <end position="55"/>
    </location>
</feature>